<sequence length="405" mass="47042">MYEILRYIFAVFCLTFATYQSCFKVIVYNENNIDVLKQCSKDYPLDYLHEFSVKYIQMKNMFRTIFEESTDIFNEKNSTAIADYVMERHGKEFAYFQDVHLLHMDNVAIKSLSFDRESGRTLISHDFDLLEIQGLMTFVFPEHHQYPFVLELHHGTLNGSHLVQYPHYNVSMKSELMRATGDGSMDRFLGILKAYAEEYVVNAVLFGKVAESFRTGFARLLNEELRTALTFIPNDLGEKDRLTAKCSSNTSLISFIHVDFSQLKDQLNNKSVKYVDFENRVDHFVTGFRIDFGEVHLTSDMTVRFVNGFSQAATKVHLDVDRIDINIRYDSKHSPRYQFNVNIDGLHFKTNNQFNKDVKNEISDRLPLCIGKCIAKTIERSIHIREKHGLPEVETTTDPTDLFSL</sequence>
<gene>
    <name evidence="3" type="primary">LOC112689897</name>
    <name evidence="1" type="ORF">g.176855</name>
</gene>
<proteinExistence type="predicted"/>
<keyword evidence="2" id="KW-1185">Reference proteome</keyword>
<reference evidence="3" key="2">
    <citation type="submission" date="2025-04" db="UniProtKB">
        <authorList>
            <consortium name="RefSeq"/>
        </authorList>
    </citation>
    <scope>IDENTIFICATION</scope>
</reference>
<dbReference type="OrthoDB" id="10531865at2759"/>
<dbReference type="Proteomes" id="UP000694846">
    <property type="component" value="Unplaced"/>
</dbReference>
<dbReference type="RefSeq" id="XP_025419558.1">
    <property type="nucleotide sequence ID" value="XM_025563773.1"/>
</dbReference>
<name>A0A2S2QNJ2_9HEMI</name>
<dbReference type="EMBL" id="GGMS01010078">
    <property type="protein sequence ID" value="MBY79281.1"/>
    <property type="molecule type" value="Transcribed_RNA"/>
</dbReference>
<protein>
    <submittedName>
        <fullName evidence="3">Uncharacterized protein LOC112689897</fullName>
    </submittedName>
</protein>
<accession>A0A2S2QNJ2</accession>
<reference evidence="1" key="1">
    <citation type="submission" date="2018-04" db="EMBL/GenBank/DDBJ databases">
        <title>Transcriptome assembly of Sipha flava.</title>
        <authorList>
            <person name="Scully E.D."/>
            <person name="Geib S.M."/>
            <person name="Palmer N.A."/>
            <person name="Koch K."/>
            <person name="Bradshaw J."/>
            <person name="Heng-Moss T."/>
            <person name="Sarath G."/>
        </authorList>
    </citation>
    <scope>NUCLEOTIDE SEQUENCE</scope>
</reference>
<evidence type="ECO:0000313" key="1">
    <source>
        <dbReference type="EMBL" id="MBY79281.1"/>
    </source>
</evidence>
<organism evidence="1">
    <name type="scientific">Sipha flava</name>
    <name type="common">yellow sugarcane aphid</name>
    <dbReference type="NCBI Taxonomy" id="143950"/>
    <lineage>
        <taxon>Eukaryota</taxon>
        <taxon>Metazoa</taxon>
        <taxon>Ecdysozoa</taxon>
        <taxon>Arthropoda</taxon>
        <taxon>Hexapoda</taxon>
        <taxon>Insecta</taxon>
        <taxon>Pterygota</taxon>
        <taxon>Neoptera</taxon>
        <taxon>Paraneoptera</taxon>
        <taxon>Hemiptera</taxon>
        <taxon>Sternorrhyncha</taxon>
        <taxon>Aphidomorpha</taxon>
        <taxon>Aphidoidea</taxon>
        <taxon>Aphididae</taxon>
        <taxon>Sipha</taxon>
    </lineage>
</organism>
<evidence type="ECO:0000313" key="2">
    <source>
        <dbReference type="Proteomes" id="UP000694846"/>
    </source>
</evidence>
<dbReference type="GeneID" id="112689897"/>
<dbReference type="AlphaFoldDB" id="A0A2S2QNJ2"/>
<evidence type="ECO:0000313" key="3">
    <source>
        <dbReference type="RefSeq" id="XP_025419558.1"/>
    </source>
</evidence>